<name>A0ABP4JU38_9ACTN</name>
<evidence type="ECO:0000313" key="2">
    <source>
        <dbReference type="EMBL" id="GAA1429873.1"/>
    </source>
</evidence>
<evidence type="ECO:0000313" key="3">
    <source>
        <dbReference type="Proteomes" id="UP001500973"/>
    </source>
</evidence>
<gene>
    <name evidence="2" type="ORF">GCM10009601_46140</name>
</gene>
<feature type="region of interest" description="Disordered" evidence="1">
    <location>
        <begin position="41"/>
        <end position="66"/>
    </location>
</feature>
<keyword evidence="3" id="KW-1185">Reference proteome</keyword>
<comment type="caution">
    <text evidence="2">The sequence shown here is derived from an EMBL/GenBank/DDBJ whole genome shotgun (WGS) entry which is preliminary data.</text>
</comment>
<accession>A0ABP4JU38</accession>
<protein>
    <submittedName>
        <fullName evidence="2">Uncharacterized protein</fullName>
    </submittedName>
</protein>
<dbReference type="EMBL" id="BAAAIZ010000071">
    <property type="protein sequence ID" value="GAA1429873.1"/>
    <property type="molecule type" value="Genomic_DNA"/>
</dbReference>
<proteinExistence type="predicted"/>
<dbReference type="Proteomes" id="UP001500973">
    <property type="component" value="Unassembled WGS sequence"/>
</dbReference>
<reference evidence="3" key="1">
    <citation type="journal article" date="2019" name="Int. J. Syst. Evol. Microbiol.">
        <title>The Global Catalogue of Microorganisms (GCM) 10K type strain sequencing project: providing services to taxonomists for standard genome sequencing and annotation.</title>
        <authorList>
            <consortium name="The Broad Institute Genomics Platform"/>
            <consortium name="The Broad Institute Genome Sequencing Center for Infectious Disease"/>
            <person name="Wu L."/>
            <person name="Ma J."/>
        </authorList>
    </citation>
    <scope>NUCLEOTIDE SEQUENCE [LARGE SCALE GENOMIC DNA]</scope>
    <source>
        <strain evidence="3">JCM 11756</strain>
    </source>
</reference>
<evidence type="ECO:0000256" key="1">
    <source>
        <dbReference type="SAM" id="MobiDB-lite"/>
    </source>
</evidence>
<organism evidence="2 3">
    <name type="scientific">Streptomyces thermospinosisporus</name>
    <dbReference type="NCBI Taxonomy" id="161482"/>
    <lineage>
        <taxon>Bacteria</taxon>
        <taxon>Bacillati</taxon>
        <taxon>Actinomycetota</taxon>
        <taxon>Actinomycetes</taxon>
        <taxon>Kitasatosporales</taxon>
        <taxon>Streptomycetaceae</taxon>
        <taxon>Streptomyces</taxon>
    </lineage>
</organism>
<feature type="compositionally biased region" description="Polar residues" evidence="1">
    <location>
        <begin position="56"/>
        <end position="66"/>
    </location>
</feature>
<feature type="region of interest" description="Disordered" evidence="1">
    <location>
        <begin position="1"/>
        <end position="29"/>
    </location>
</feature>
<sequence length="66" mass="6852">MSGAKLPATSTAGTREPRPLPSPRTAGSTAAAWLSVKGNSASPLWKAPSMRDATAQVRSTPDMTNR</sequence>